<dbReference type="PANTHER" id="PTHR13683:SF596">
    <property type="entry name" value="EUKARYOTIC ASPARTYL PROTEASE FAMILY PROTEIN"/>
    <property type="match status" value="1"/>
</dbReference>
<reference evidence="3" key="1">
    <citation type="journal article" date="2019" name="Database">
        <title>The radish genome database (RadishGD): an integrated information resource for radish genomics.</title>
        <authorList>
            <person name="Yu H.J."/>
            <person name="Baek S."/>
            <person name="Lee Y.J."/>
            <person name="Cho A."/>
            <person name="Mun J.H."/>
        </authorList>
    </citation>
    <scope>NUCLEOTIDE SEQUENCE [LARGE SCALE GENOMIC DNA]</scope>
    <source>
        <strain evidence="3">cv. WK10039</strain>
    </source>
</reference>
<evidence type="ECO:0000313" key="3">
    <source>
        <dbReference type="Proteomes" id="UP000504610"/>
    </source>
</evidence>
<proteinExistence type="inferred from homology"/>
<dbReference type="InterPro" id="IPR032799">
    <property type="entry name" value="TAXi_C"/>
</dbReference>
<dbReference type="AlphaFoldDB" id="A0A9W3BVE2"/>
<reference evidence="4" key="2">
    <citation type="submission" date="2025-08" db="UniProtKB">
        <authorList>
            <consortium name="RefSeq"/>
        </authorList>
    </citation>
    <scope>IDENTIFICATION</scope>
    <source>
        <tissue evidence="4">Leaf</tissue>
    </source>
</reference>
<dbReference type="InterPro" id="IPR032861">
    <property type="entry name" value="TAXi_N"/>
</dbReference>
<dbReference type="PANTHER" id="PTHR13683">
    <property type="entry name" value="ASPARTYL PROTEASES"/>
    <property type="match status" value="1"/>
</dbReference>
<dbReference type="RefSeq" id="XP_056843156.1">
    <property type="nucleotide sequence ID" value="XM_056987176.1"/>
</dbReference>
<organism evidence="3 4">
    <name type="scientific">Raphanus sativus</name>
    <name type="common">Radish</name>
    <name type="synonym">Raphanus raphanistrum var. sativus</name>
    <dbReference type="NCBI Taxonomy" id="3726"/>
    <lineage>
        <taxon>Eukaryota</taxon>
        <taxon>Viridiplantae</taxon>
        <taxon>Streptophyta</taxon>
        <taxon>Embryophyta</taxon>
        <taxon>Tracheophyta</taxon>
        <taxon>Spermatophyta</taxon>
        <taxon>Magnoliopsida</taxon>
        <taxon>eudicotyledons</taxon>
        <taxon>Gunneridae</taxon>
        <taxon>Pentapetalae</taxon>
        <taxon>rosids</taxon>
        <taxon>malvids</taxon>
        <taxon>Brassicales</taxon>
        <taxon>Brassicaceae</taxon>
        <taxon>Brassiceae</taxon>
        <taxon>Raphanus</taxon>
    </lineage>
</organism>
<dbReference type="Pfam" id="PF14543">
    <property type="entry name" value="TAXi_N"/>
    <property type="match status" value="1"/>
</dbReference>
<dbReference type="PROSITE" id="PS51767">
    <property type="entry name" value="PEPTIDASE_A1"/>
    <property type="match status" value="1"/>
</dbReference>
<dbReference type="GO" id="GO:0004190">
    <property type="term" value="F:aspartic-type endopeptidase activity"/>
    <property type="evidence" value="ECO:0007669"/>
    <property type="project" value="InterPro"/>
</dbReference>
<evidence type="ECO:0000313" key="4">
    <source>
        <dbReference type="RefSeq" id="XP_056843156.1"/>
    </source>
</evidence>
<dbReference type="Proteomes" id="UP000504610">
    <property type="component" value="Chromosome 6"/>
</dbReference>
<dbReference type="Gene3D" id="2.40.70.10">
    <property type="entry name" value="Acid Proteases"/>
    <property type="match status" value="2"/>
</dbReference>
<dbReference type="InterPro" id="IPR021109">
    <property type="entry name" value="Peptidase_aspartic_dom_sf"/>
</dbReference>
<comment type="similarity">
    <text evidence="1">Belongs to the peptidase A1 family.</text>
</comment>
<keyword evidence="4" id="KW-0645">Protease</keyword>
<dbReference type="InterPro" id="IPR001969">
    <property type="entry name" value="Aspartic_peptidase_AS"/>
</dbReference>
<dbReference type="GO" id="GO:0006508">
    <property type="term" value="P:proteolysis"/>
    <property type="evidence" value="ECO:0007669"/>
    <property type="project" value="UniProtKB-KW"/>
</dbReference>
<accession>A0A9W3BVE2</accession>
<name>A0A9W3BVE2_RAPSA</name>
<protein>
    <submittedName>
        <fullName evidence="4">Aspartyl protease family protein 1 isoform X3</fullName>
    </submittedName>
</protein>
<dbReference type="PROSITE" id="PS00141">
    <property type="entry name" value="ASP_PROTEASE"/>
    <property type="match status" value="1"/>
</dbReference>
<sequence>MVWSSWKLRWILQFGFCVMSLGYASVSGSFSFEIHHRFSDQVKTVLGGHGLPEMGTLEYYETLVHRDRGRRLTSNNNQTTVSFSQGNSTQEISFLHYANVTVGTPAQWFLVALDTGSDLFWLPCNCNSSCIRSMETDQGERIKLNVYDPTISTSSSKVPCNSTLCALRNRCVSPLSDCPYQIRYLSPGSRSSGVLVDDVIHMRTEEGEARDARITFGCSDSQVGLFEESAVNGIMGLAIANIAVPTMLAKAGVASNSFSMCFGLKGKGTISFGDKGSSDQLETPLSGTLSPPLYDVTITEFKYHLQVADRRLPARVKSPFEFCYIITSATDEEKLPSISFKMQGGATYNVFSPLLVFDTSDGGEVYCLAVLKEVTAGFNIIGQNFMTNYRIVHDRERMILGWKESECNDKNGFTGPTASANPPSLPPMPSPRFRNPSTRLNPLATSSLLIICFFSFVCL</sequence>
<dbReference type="SUPFAM" id="SSF50630">
    <property type="entry name" value="Acid proteases"/>
    <property type="match status" value="1"/>
</dbReference>
<gene>
    <name evidence="4" type="primary">LOC108806348</name>
</gene>
<evidence type="ECO:0000256" key="1">
    <source>
        <dbReference type="ARBA" id="ARBA00007447"/>
    </source>
</evidence>
<feature type="domain" description="Peptidase A1" evidence="2">
    <location>
        <begin position="96"/>
        <end position="459"/>
    </location>
</feature>
<evidence type="ECO:0000259" key="2">
    <source>
        <dbReference type="PROSITE" id="PS51767"/>
    </source>
</evidence>
<dbReference type="InterPro" id="IPR001461">
    <property type="entry name" value="Aspartic_peptidase_A1"/>
</dbReference>
<dbReference type="Pfam" id="PF14541">
    <property type="entry name" value="TAXi_C"/>
    <property type="match status" value="1"/>
</dbReference>
<keyword evidence="3" id="KW-1185">Reference proteome</keyword>
<dbReference type="InterPro" id="IPR033121">
    <property type="entry name" value="PEPTIDASE_A1"/>
</dbReference>
<keyword evidence="4" id="KW-0378">Hydrolase</keyword>
<dbReference type="GeneID" id="108806348"/>